<dbReference type="Pfam" id="PF13505">
    <property type="entry name" value="OMP_b-brl"/>
    <property type="match status" value="1"/>
</dbReference>
<feature type="domain" description="Outer membrane protein beta-barrel" evidence="3">
    <location>
        <begin position="9"/>
        <end position="155"/>
    </location>
</feature>
<evidence type="ECO:0000313" key="5">
    <source>
        <dbReference type="Proteomes" id="UP000469430"/>
    </source>
</evidence>
<proteinExistence type="predicted"/>
<reference evidence="4 5" key="1">
    <citation type="submission" date="2019-12" db="EMBL/GenBank/DDBJ databases">
        <title>Genomic-based taxomic classification of the family Erythrobacteraceae.</title>
        <authorList>
            <person name="Xu L."/>
        </authorList>
    </citation>
    <scope>NUCLEOTIDE SEQUENCE [LARGE SCALE GENOMIC DNA]</scope>
    <source>
        <strain evidence="4 5">S36</strain>
    </source>
</reference>
<dbReference type="Proteomes" id="UP000469430">
    <property type="component" value="Unassembled WGS sequence"/>
</dbReference>
<feature type="chain" id="PRO_5026190013" evidence="2">
    <location>
        <begin position="24"/>
        <end position="155"/>
    </location>
</feature>
<evidence type="ECO:0000259" key="3">
    <source>
        <dbReference type="Pfam" id="PF13505"/>
    </source>
</evidence>
<keyword evidence="1 2" id="KW-0732">Signal</keyword>
<gene>
    <name evidence="4" type="ORF">GRI97_08435</name>
</gene>
<dbReference type="InterPro" id="IPR027385">
    <property type="entry name" value="Beta-barrel_OMP"/>
</dbReference>
<name>A0A6I4TT07_9SPHN</name>
<evidence type="ECO:0000256" key="1">
    <source>
        <dbReference type="ARBA" id="ARBA00022729"/>
    </source>
</evidence>
<organism evidence="4 5">
    <name type="scientific">Croceibacterium xixiisoli</name>
    <dbReference type="NCBI Taxonomy" id="1476466"/>
    <lineage>
        <taxon>Bacteria</taxon>
        <taxon>Pseudomonadati</taxon>
        <taxon>Pseudomonadota</taxon>
        <taxon>Alphaproteobacteria</taxon>
        <taxon>Sphingomonadales</taxon>
        <taxon>Erythrobacteraceae</taxon>
        <taxon>Croceibacterium</taxon>
    </lineage>
</organism>
<keyword evidence="5" id="KW-1185">Reference proteome</keyword>
<dbReference type="OrthoDB" id="7410209at2"/>
<dbReference type="AlphaFoldDB" id="A0A6I4TT07"/>
<accession>A0A6I4TT07</accession>
<evidence type="ECO:0000256" key="2">
    <source>
        <dbReference type="SAM" id="SignalP"/>
    </source>
</evidence>
<dbReference type="EMBL" id="WTYJ01000001">
    <property type="protein sequence ID" value="MXO99014.1"/>
    <property type="molecule type" value="Genomic_DNA"/>
</dbReference>
<dbReference type="InterPro" id="IPR011250">
    <property type="entry name" value="OMP/PagP_B-barrel"/>
</dbReference>
<evidence type="ECO:0000313" key="4">
    <source>
        <dbReference type="EMBL" id="MXO99014.1"/>
    </source>
</evidence>
<protein>
    <submittedName>
        <fullName evidence="4">Outer membrane beta-barrel protein</fullName>
    </submittedName>
</protein>
<dbReference type="SUPFAM" id="SSF56925">
    <property type="entry name" value="OMPA-like"/>
    <property type="match status" value="1"/>
</dbReference>
<feature type="signal peptide" evidence="2">
    <location>
        <begin position="1"/>
        <end position="23"/>
    </location>
</feature>
<sequence length="155" mass="16325">MRKVLFPVLASLAALSAATPALANEARVEARGGIIWGYDESEATAGVAAGYDFDLGNVAFAGVEVSGDKILTEGTKVSFGVSGRVGGKIGEDGKLYVAGGWQSEPVSHTTDLWSIGAGYQHNIGQKLYGKVEYRHYFGDYDIDADSVMVGLGARF</sequence>
<comment type="caution">
    <text evidence="4">The sequence shown here is derived from an EMBL/GenBank/DDBJ whole genome shotgun (WGS) entry which is preliminary data.</text>
</comment>